<keyword evidence="4" id="KW-1185">Reference proteome</keyword>
<sequence length="582" mass="66165">MKHFPLLPSLCDGRSLRFFFLSLVSILFIAFPSSVKPGMAQGQPLASNYTTIRKPIFGNFRCNRYSQHQISGTSFVTCNIENICLATNGQFVLFHPSERLWGHQKEFMNILNSKPWLYIQGRVTTSNRGQFQAKVMDADLVLEYKNTNSGQERIVGASSITGWSTRVGPDTLRKLFTRYDNENEQSFTQDGVQIAPIALDSNFTYFTSPTFALKRFDAGQLDHFLVDNMFMVVSLMMSYYPISNSKEMESLVNHTLLYLDDVFDKDASNDLEVSDPSTADEYSLTLSSLITRQPPLQLCETQSNYYSIEKLPCRNVGKNITSKWSSRDEPLTLKACFSQFLVGMTEPFHNNFHRRQSVAVTLRQLAYHNLKIRPLPHEENDNDRLISFLDSKPVRVVIHRKGSSYQGPFIVNVEEISKALQEQFSRVSDTNSQFHQLIALHSRIEVEFFELSKTPSLEDVKYFSTVDVFITDSGSAAYYSIFMRADTSVIVAPECTSINSETTTNGYTNRCESSVTYQNLKTLPSVQVIDYMEFGDISKNVQCQKRDVSVKDPSICDPILNSQIIAENVVPLLTKRFLKSLN</sequence>
<proteinExistence type="predicted"/>
<dbReference type="Pfam" id="PF04577">
    <property type="entry name" value="Glyco_transf_61"/>
    <property type="match status" value="1"/>
</dbReference>
<dbReference type="Proteomes" id="UP000444721">
    <property type="component" value="Unassembled WGS sequence"/>
</dbReference>
<evidence type="ECO:0000313" key="3">
    <source>
        <dbReference type="EMBL" id="KAF0983621.1"/>
    </source>
</evidence>
<name>A0A6A5C8Y3_NAEFO</name>
<dbReference type="VEuPathDB" id="AmoebaDB:NF0082530"/>
<comment type="caution">
    <text evidence="3">The sequence shown here is derived from an EMBL/GenBank/DDBJ whole genome shotgun (WGS) entry which is preliminary data.</text>
</comment>
<evidence type="ECO:0000259" key="2">
    <source>
        <dbReference type="Pfam" id="PF04577"/>
    </source>
</evidence>
<reference evidence="3 4" key="1">
    <citation type="journal article" date="2019" name="Sci. Rep.">
        <title>Nanopore sequencing improves the draft genome of the human pathogenic amoeba Naegleria fowleri.</title>
        <authorList>
            <person name="Liechti N."/>
            <person name="Schurch N."/>
            <person name="Bruggmann R."/>
            <person name="Wittwer M."/>
        </authorList>
    </citation>
    <scope>NUCLEOTIDE SEQUENCE [LARGE SCALE GENOMIC DNA]</scope>
    <source>
        <strain evidence="3 4">ATCC 30894</strain>
    </source>
</reference>
<dbReference type="InterPro" id="IPR049625">
    <property type="entry name" value="Glyco_transf_61_cat"/>
</dbReference>
<dbReference type="RefSeq" id="XP_044568334.1">
    <property type="nucleotide sequence ID" value="XM_044701011.1"/>
</dbReference>
<dbReference type="EMBL" id="VFQX01000006">
    <property type="protein sequence ID" value="KAF0983621.1"/>
    <property type="molecule type" value="Genomic_DNA"/>
</dbReference>
<dbReference type="OrthoDB" id="10382306at2759"/>
<dbReference type="GO" id="GO:0016757">
    <property type="term" value="F:glycosyltransferase activity"/>
    <property type="evidence" value="ECO:0007669"/>
    <property type="project" value="InterPro"/>
</dbReference>
<feature type="domain" description="Glycosyltransferase 61 catalytic" evidence="2">
    <location>
        <begin position="345"/>
        <end position="490"/>
    </location>
</feature>
<evidence type="ECO:0000313" key="4">
    <source>
        <dbReference type="Proteomes" id="UP000444721"/>
    </source>
</evidence>
<organism evidence="3 4">
    <name type="scientific">Naegleria fowleri</name>
    <name type="common">Brain eating amoeba</name>
    <dbReference type="NCBI Taxonomy" id="5763"/>
    <lineage>
        <taxon>Eukaryota</taxon>
        <taxon>Discoba</taxon>
        <taxon>Heterolobosea</taxon>
        <taxon>Tetramitia</taxon>
        <taxon>Eutetramitia</taxon>
        <taxon>Vahlkampfiidae</taxon>
        <taxon>Naegleria</taxon>
    </lineage>
</organism>
<protein>
    <recommendedName>
        <fullName evidence="2">Glycosyltransferase 61 catalytic domain-containing protein</fullName>
    </recommendedName>
</protein>
<feature type="signal peptide" evidence="1">
    <location>
        <begin position="1"/>
        <end position="42"/>
    </location>
</feature>
<keyword evidence="1" id="KW-0732">Signal</keyword>
<accession>A0A6A5C8Y3</accession>
<dbReference type="VEuPathDB" id="AmoebaDB:NfTy_014070"/>
<dbReference type="GeneID" id="68117901"/>
<feature type="chain" id="PRO_5025522477" description="Glycosyltransferase 61 catalytic domain-containing protein" evidence="1">
    <location>
        <begin position="43"/>
        <end position="582"/>
    </location>
</feature>
<dbReference type="VEuPathDB" id="AmoebaDB:FDP41_010686"/>
<dbReference type="AlphaFoldDB" id="A0A6A5C8Y3"/>
<gene>
    <name evidence="3" type="ORF">FDP41_010686</name>
</gene>
<evidence type="ECO:0000256" key="1">
    <source>
        <dbReference type="SAM" id="SignalP"/>
    </source>
</evidence>